<name>A0ABV7L4S6_9PROT</name>
<dbReference type="Pfam" id="PF06114">
    <property type="entry name" value="Peptidase_M78"/>
    <property type="match status" value="1"/>
</dbReference>
<comment type="similarity">
    <text evidence="1">Belongs to the short-chain fatty acyl-CoA assimilation regulator (ScfR) family.</text>
</comment>
<dbReference type="Gene3D" id="1.10.260.40">
    <property type="entry name" value="lambda repressor-like DNA-binding domains"/>
    <property type="match status" value="1"/>
</dbReference>
<feature type="domain" description="HTH cro/C1-type" evidence="2">
    <location>
        <begin position="17"/>
        <end position="70"/>
    </location>
</feature>
<dbReference type="Proteomes" id="UP001595528">
    <property type="component" value="Unassembled WGS sequence"/>
</dbReference>
<proteinExistence type="inferred from homology"/>
<organism evidence="3 4">
    <name type="scientific">Marinibaculum pumilum</name>
    <dbReference type="NCBI Taxonomy" id="1766165"/>
    <lineage>
        <taxon>Bacteria</taxon>
        <taxon>Pseudomonadati</taxon>
        <taxon>Pseudomonadota</taxon>
        <taxon>Alphaproteobacteria</taxon>
        <taxon>Rhodospirillales</taxon>
        <taxon>Rhodospirillaceae</taxon>
        <taxon>Marinibaculum</taxon>
    </lineage>
</organism>
<dbReference type="EMBL" id="JBHRTR010000031">
    <property type="protein sequence ID" value="MFC3229371.1"/>
    <property type="molecule type" value="Genomic_DNA"/>
</dbReference>
<accession>A0ABV7L4S6</accession>
<protein>
    <submittedName>
        <fullName evidence="3">XRE family transcriptional regulator</fullName>
    </submittedName>
</protein>
<dbReference type="SUPFAM" id="SSF47413">
    <property type="entry name" value="lambda repressor-like DNA-binding domains"/>
    <property type="match status" value="1"/>
</dbReference>
<dbReference type="InterPro" id="IPR010982">
    <property type="entry name" value="Lambda_DNA-bd_dom_sf"/>
</dbReference>
<dbReference type="PANTHER" id="PTHR43236:SF2">
    <property type="entry name" value="BLL0069 PROTEIN"/>
    <property type="match status" value="1"/>
</dbReference>
<evidence type="ECO:0000313" key="3">
    <source>
        <dbReference type="EMBL" id="MFC3229371.1"/>
    </source>
</evidence>
<dbReference type="InterPro" id="IPR052345">
    <property type="entry name" value="Rad_response_metalloprotease"/>
</dbReference>
<reference evidence="4" key="1">
    <citation type="journal article" date="2019" name="Int. J. Syst. Evol. Microbiol.">
        <title>The Global Catalogue of Microorganisms (GCM) 10K type strain sequencing project: providing services to taxonomists for standard genome sequencing and annotation.</title>
        <authorList>
            <consortium name="The Broad Institute Genomics Platform"/>
            <consortium name="The Broad Institute Genome Sequencing Center for Infectious Disease"/>
            <person name="Wu L."/>
            <person name="Ma J."/>
        </authorList>
    </citation>
    <scope>NUCLEOTIDE SEQUENCE [LARGE SCALE GENOMIC DNA]</scope>
    <source>
        <strain evidence="4">KCTC 42964</strain>
    </source>
</reference>
<evidence type="ECO:0000313" key="4">
    <source>
        <dbReference type="Proteomes" id="UP001595528"/>
    </source>
</evidence>
<sequence>MAKSVKALVEPAVLAWARKTAKLTVEEVSTRIHVDEVRISGWEDPETDDAPTVRQLQRLAGIYKRPLAVLYLSEPPTEFQALRDFRRHPGSTDPTSPDLVYQIRRAQERRHIALDLLSIENETPSRLELQASLASDPENVGRDVRDLLNVDEQQVSSWRDAREAFNGWRRAIESKGVLVFQVSGIPVSQMRGFSVWEPELPIIAVNMQDAPNGRMFSLLHEFTHLMLREGGICDFEEDDRSPSQAVEVFCNAVAGAALLPSSDLLGDPVVVDHGRGPAWSDAELQDLSRRHRVSREVVLRRLLRFERTTPGFYRQTRQRFLQEYVRARESSTGFAPPSTLAVARLGKPFARLVLRSYRSERISLNAVSDYLGVRVKHLPKIEELVAAA</sequence>
<dbReference type="SMART" id="SM00530">
    <property type="entry name" value="HTH_XRE"/>
    <property type="match status" value="1"/>
</dbReference>
<dbReference type="PROSITE" id="PS50943">
    <property type="entry name" value="HTH_CROC1"/>
    <property type="match status" value="1"/>
</dbReference>
<keyword evidence="4" id="KW-1185">Reference proteome</keyword>
<dbReference type="InterPro" id="IPR010359">
    <property type="entry name" value="IrrE_HExxH"/>
</dbReference>
<dbReference type="Gene3D" id="1.10.10.2910">
    <property type="match status" value="1"/>
</dbReference>
<dbReference type="PANTHER" id="PTHR43236">
    <property type="entry name" value="ANTITOXIN HIGA1"/>
    <property type="match status" value="1"/>
</dbReference>
<gene>
    <name evidence="3" type="ORF">ACFOGJ_19140</name>
</gene>
<evidence type="ECO:0000256" key="1">
    <source>
        <dbReference type="ARBA" id="ARBA00007227"/>
    </source>
</evidence>
<comment type="caution">
    <text evidence="3">The sequence shown here is derived from an EMBL/GenBank/DDBJ whole genome shotgun (WGS) entry which is preliminary data.</text>
</comment>
<dbReference type="RefSeq" id="WP_379903497.1">
    <property type="nucleotide sequence ID" value="NZ_JBHRTR010000031.1"/>
</dbReference>
<dbReference type="InterPro" id="IPR001387">
    <property type="entry name" value="Cro/C1-type_HTH"/>
</dbReference>
<evidence type="ECO:0000259" key="2">
    <source>
        <dbReference type="PROSITE" id="PS50943"/>
    </source>
</evidence>